<keyword evidence="3" id="KW-0813">Transport</keyword>
<organism evidence="11 12">
    <name type="scientific">Lynx pardinus</name>
    <name type="common">Iberian lynx</name>
    <name type="synonym">Felis pardina</name>
    <dbReference type="NCBI Taxonomy" id="191816"/>
    <lineage>
        <taxon>Eukaryota</taxon>
        <taxon>Metazoa</taxon>
        <taxon>Chordata</taxon>
        <taxon>Craniata</taxon>
        <taxon>Vertebrata</taxon>
        <taxon>Euteleostomi</taxon>
        <taxon>Mammalia</taxon>
        <taxon>Eutheria</taxon>
        <taxon>Laurasiatheria</taxon>
        <taxon>Carnivora</taxon>
        <taxon>Feliformia</taxon>
        <taxon>Felidae</taxon>
        <taxon>Felinae</taxon>
        <taxon>Lynx</taxon>
    </lineage>
</organism>
<feature type="transmembrane region" description="Helical" evidence="9">
    <location>
        <begin position="352"/>
        <end position="373"/>
    </location>
</feature>
<reference evidence="11 12" key="1">
    <citation type="submission" date="2019-01" db="EMBL/GenBank/DDBJ databases">
        <authorList>
            <person name="Alioto T."/>
            <person name="Alioto T."/>
        </authorList>
    </citation>
    <scope>NUCLEOTIDE SEQUENCE [LARGE SCALE GENOMIC DNA]</scope>
</reference>
<comment type="subcellular location">
    <subcellularLocation>
        <location evidence="1">Endomembrane system</location>
        <topology evidence="1">Multi-pass membrane protein</topology>
    </subcellularLocation>
</comment>
<keyword evidence="4 9" id="KW-0812">Transmembrane</keyword>
<feature type="transmembrane region" description="Helical" evidence="9">
    <location>
        <begin position="98"/>
        <end position="128"/>
    </location>
</feature>
<evidence type="ECO:0000256" key="2">
    <source>
        <dbReference type="ARBA" id="ARBA00008572"/>
    </source>
</evidence>
<dbReference type="InterPro" id="IPR029485">
    <property type="entry name" value="CAT_C"/>
</dbReference>
<evidence type="ECO:0000259" key="10">
    <source>
        <dbReference type="Pfam" id="PF13906"/>
    </source>
</evidence>
<keyword evidence="6 9" id="KW-1133">Transmembrane helix</keyword>
<evidence type="ECO:0000256" key="7">
    <source>
        <dbReference type="ARBA" id="ARBA00023136"/>
    </source>
</evidence>
<evidence type="ECO:0000313" key="12">
    <source>
        <dbReference type="Proteomes" id="UP000386466"/>
    </source>
</evidence>
<dbReference type="GO" id="GO:0005886">
    <property type="term" value="C:plasma membrane"/>
    <property type="evidence" value="ECO:0007669"/>
    <property type="project" value="TreeGrafter"/>
</dbReference>
<dbReference type="PIRSF" id="PIRSF006060">
    <property type="entry name" value="AA_transporter"/>
    <property type="match status" value="1"/>
</dbReference>
<dbReference type="EMBL" id="CAAGRJ010019546">
    <property type="protein sequence ID" value="VFV34382.1"/>
    <property type="molecule type" value="Genomic_DNA"/>
</dbReference>
<feature type="transmembrane region" description="Helical" evidence="9">
    <location>
        <begin position="259"/>
        <end position="284"/>
    </location>
</feature>
<evidence type="ECO:0000256" key="9">
    <source>
        <dbReference type="SAM" id="Phobius"/>
    </source>
</evidence>
<evidence type="ECO:0000256" key="6">
    <source>
        <dbReference type="ARBA" id="ARBA00022989"/>
    </source>
</evidence>
<name>A0A485NWD3_LYNPA</name>
<dbReference type="Pfam" id="PF13906">
    <property type="entry name" value="AA_permease_C"/>
    <property type="match status" value="1"/>
</dbReference>
<proteinExistence type="inferred from homology"/>
<feature type="transmembrane region" description="Helical" evidence="9">
    <location>
        <begin position="170"/>
        <end position="188"/>
    </location>
</feature>
<feature type="transmembrane region" description="Helical" evidence="9">
    <location>
        <begin position="194"/>
        <end position="213"/>
    </location>
</feature>
<accession>A0A485NWD3</accession>
<dbReference type="PANTHER" id="PTHR43243">
    <property type="entry name" value="INNER MEMBRANE TRANSPORTER YGJI-RELATED"/>
    <property type="match status" value="1"/>
</dbReference>
<evidence type="ECO:0000256" key="3">
    <source>
        <dbReference type="ARBA" id="ARBA00022448"/>
    </source>
</evidence>
<feature type="transmembrane region" description="Helical" evidence="9">
    <location>
        <begin position="67"/>
        <end position="86"/>
    </location>
</feature>
<comment type="similarity">
    <text evidence="2">Belongs to the amino acid-polyamine-organocation (APC) superfamily. Cationic amino acid transporter (CAT) (TC 2.A.3.3) family.</text>
</comment>
<gene>
    <name evidence="11" type="ORF">LYPA_23C019390</name>
</gene>
<dbReference type="AlphaFoldDB" id="A0A485NWD3"/>
<feature type="domain" description="Cationic amino acid transporter C-terminal" evidence="10">
    <location>
        <begin position="321"/>
        <end position="371"/>
    </location>
</feature>
<feature type="transmembrane region" description="Helical" evidence="9">
    <location>
        <begin position="290"/>
        <end position="311"/>
    </location>
</feature>
<keyword evidence="12" id="KW-1185">Reference proteome</keyword>
<keyword evidence="5" id="KW-0029">Amino-acid transport</keyword>
<evidence type="ECO:0000256" key="4">
    <source>
        <dbReference type="ARBA" id="ARBA00022692"/>
    </source>
</evidence>
<evidence type="ECO:0000313" key="11">
    <source>
        <dbReference type="EMBL" id="VFV34382.1"/>
    </source>
</evidence>
<dbReference type="FunFam" id="1.20.1740.10:FF:000024">
    <property type="entry name" value="High affinity cationic amino acid transporter 1"/>
    <property type="match status" value="1"/>
</dbReference>
<feature type="non-terminal residue" evidence="11">
    <location>
        <position position="1"/>
    </location>
</feature>
<evidence type="ECO:0000256" key="5">
    <source>
        <dbReference type="ARBA" id="ARBA00022970"/>
    </source>
</evidence>
<sequence length="375" mass="41220">RMLCQALHRFGQKLVHGPTPKEPVAENDPRRSLNTLDLVALGVGRTLGVGVFVLASEVVRNQAGPSFVICVLVAGLFSMLIGLYYAEISAWVPHSGLAYIYSHVIIVIKMFTLVKILVLSFVIISGFIKGHLYNWKLTEEDYAMAGLNDTSSLGPLGSGGILTWSIPQRGIIVIFYIIAIIMIFFFGLTDLMDLMLIGSLMSYSMVAICVLIIRYQPERRNGGNESEVLEENGHIVERLTLQGLLFPGSPTPTPLSGRVVYVCSSLLALLLILLCLVLAQWPVLLSGDPVWISVSVLLLVLITGITGVIWRQPQSSSPLHFKVPALPFLPLLSVFVNVCLMMQMSAATWARFGVWMLIGFAIYFSYGIQYSLVSN</sequence>
<dbReference type="Proteomes" id="UP000386466">
    <property type="component" value="Unassembled WGS sequence"/>
</dbReference>
<evidence type="ECO:0000256" key="1">
    <source>
        <dbReference type="ARBA" id="ARBA00004127"/>
    </source>
</evidence>
<keyword evidence="8" id="KW-0325">Glycoprotein</keyword>
<evidence type="ECO:0000256" key="8">
    <source>
        <dbReference type="ARBA" id="ARBA00023180"/>
    </source>
</evidence>
<keyword evidence="7 9" id="KW-0472">Membrane</keyword>
<protein>
    <submittedName>
        <fullName evidence="11">Cationic amino acid transporter</fullName>
    </submittedName>
</protein>
<feature type="transmembrane region" description="Helical" evidence="9">
    <location>
        <begin position="323"/>
        <end position="346"/>
    </location>
</feature>
<dbReference type="GO" id="GO:0015171">
    <property type="term" value="F:amino acid transmembrane transporter activity"/>
    <property type="evidence" value="ECO:0007669"/>
    <property type="project" value="TreeGrafter"/>
</dbReference>
<dbReference type="PANTHER" id="PTHR43243:SF12">
    <property type="entry name" value="CATIONIC AMINO ACID TRANSPORTER C-TERMINAL DOMAIN-CONTAINING PROTEIN"/>
    <property type="match status" value="1"/>
</dbReference>
<dbReference type="Gene3D" id="1.20.1740.10">
    <property type="entry name" value="Amino acid/polyamine transporter I"/>
    <property type="match status" value="2"/>
</dbReference>
<dbReference type="GO" id="GO:0012505">
    <property type="term" value="C:endomembrane system"/>
    <property type="evidence" value="ECO:0007669"/>
    <property type="project" value="UniProtKB-SubCell"/>
</dbReference>